<evidence type="ECO:0000256" key="1">
    <source>
        <dbReference type="ARBA" id="ARBA00004921"/>
    </source>
</evidence>
<dbReference type="Gene3D" id="3.40.605.10">
    <property type="entry name" value="Aldehyde Dehydrogenase, Chain A, domain 1"/>
    <property type="match status" value="1"/>
</dbReference>
<dbReference type="InterPro" id="IPR015590">
    <property type="entry name" value="Aldehyde_DH_dom"/>
</dbReference>
<evidence type="ECO:0000313" key="8">
    <source>
        <dbReference type="Proteomes" id="UP000283786"/>
    </source>
</evidence>
<protein>
    <submittedName>
        <fullName evidence="7">Lactaldehyde dehydrogenase</fullName>
        <ecNumber evidence="7">1.2.1.22</ecNumber>
    </submittedName>
</protein>
<dbReference type="InterPro" id="IPR016163">
    <property type="entry name" value="Ald_DH_C"/>
</dbReference>
<evidence type="ECO:0000256" key="5">
    <source>
        <dbReference type="RuleBase" id="RU003345"/>
    </source>
</evidence>
<evidence type="ECO:0000313" key="7">
    <source>
        <dbReference type="EMBL" id="QPM90497.1"/>
    </source>
</evidence>
<keyword evidence="3 5" id="KW-0560">Oxidoreductase</keyword>
<dbReference type="EC" id="1.2.1.22" evidence="7"/>
<dbReference type="PANTHER" id="PTHR43353">
    <property type="entry name" value="SUCCINATE-SEMIALDEHYDE DEHYDROGENASE, MITOCHONDRIAL"/>
    <property type="match status" value="1"/>
</dbReference>
<keyword evidence="8" id="KW-1185">Reference proteome</keyword>
<dbReference type="OrthoDB" id="9812625at2"/>
<evidence type="ECO:0000259" key="6">
    <source>
        <dbReference type="Pfam" id="PF00171"/>
    </source>
</evidence>
<dbReference type="Proteomes" id="UP000283786">
    <property type="component" value="Chromosome"/>
</dbReference>
<dbReference type="PROSITE" id="PS00687">
    <property type="entry name" value="ALDEHYDE_DEHYDR_GLU"/>
    <property type="match status" value="1"/>
</dbReference>
<dbReference type="GO" id="GO:0004777">
    <property type="term" value="F:succinate-semialdehyde dehydrogenase (NAD+) activity"/>
    <property type="evidence" value="ECO:0007669"/>
    <property type="project" value="TreeGrafter"/>
</dbReference>
<dbReference type="RefSeq" id="WP_119839026.1">
    <property type="nucleotide sequence ID" value="NZ_CP060436.1"/>
</dbReference>
<dbReference type="GO" id="GO:0016052">
    <property type="term" value="P:carbohydrate catabolic process"/>
    <property type="evidence" value="ECO:0007669"/>
    <property type="project" value="UniProtKB-ARBA"/>
</dbReference>
<dbReference type="InterPro" id="IPR050740">
    <property type="entry name" value="Aldehyde_DH_Superfamily"/>
</dbReference>
<proteinExistence type="inferred from homology"/>
<dbReference type="GO" id="GO:0005829">
    <property type="term" value="C:cytosol"/>
    <property type="evidence" value="ECO:0007669"/>
    <property type="project" value="TreeGrafter"/>
</dbReference>
<comment type="similarity">
    <text evidence="2 5">Belongs to the aldehyde dehydrogenase family.</text>
</comment>
<gene>
    <name evidence="7" type="primary">aldA_1</name>
    <name evidence="7" type="ORF">PSAL_017360</name>
</gene>
<organism evidence="7 8">
    <name type="scientific">Pseudooceanicola algae</name>
    <dbReference type="NCBI Taxonomy" id="1537215"/>
    <lineage>
        <taxon>Bacteria</taxon>
        <taxon>Pseudomonadati</taxon>
        <taxon>Pseudomonadota</taxon>
        <taxon>Alphaproteobacteria</taxon>
        <taxon>Rhodobacterales</taxon>
        <taxon>Paracoccaceae</taxon>
        <taxon>Pseudooceanicola</taxon>
    </lineage>
</organism>
<sequence>MTAQTHHRAPSETFSDAPRDYRNYIDGAFIENPAEMIDVTNPATGTLLGRIPETSEGDVDTAVQAARRAQAGWEKLPPIERAGYLREISAKLRKHRVELADTIVKEQGKVRGLAEVEVGFTADYIDYMAEWARRIEGEVLTSDRPDETMLLLRKPLGVVAGILPWNFPFFLIARKMAPALLTGNTIVIKPSEETPLNAYLFAELVAETSLPQGVFNLVGGRGAVAGEALVQHPGIDLITFTGSVATGSHIMQAAGKNLTKVNLELGGKAPAIVLKDADLDLAAKAIYDSRVINTGQVCNCAERVYVEREVHDALVDKLKAHFEATRYGDPSADEDLHMGPLINAAGLAKVATAVERARKEGATVVTGGKEADLGAGFHYEPTLITEARADMDIMRNEIFGPVLPVQIVESLEEAIALANDSDYGLTSSVYTRDLSAAMRAARELKFGETYINRENFEAMQGFHAGRRKSGIGGADGKHGLYEFTATHVVYIQG</sequence>
<dbReference type="SUPFAM" id="SSF53720">
    <property type="entry name" value="ALDH-like"/>
    <property type="match status" value="1"/>
</dbReference>
<dbReference type="FunFam" id="3.40.309.10:FF:000009">
    <property type="entry name" value="Aldehyde dehydrogenase A"/>
    <property type="match status" value="1"/>
</dbReference>
<evidence type="ECO:0000256" key="4">
    <source>
        <dbReference type="PROSITE-ProRule" id="PRU10007"/>
    </source>
</evidence>
<dbReference type="FunFam" id="3.40.605.10:FF:000022">
    <property type="entry name" value="Aldehyde dehydrogenase A"/>
    <property type="match status" value="1"/>
</dbReference>
<dbReference type="CDD" id="cd07088">
    <property type="entry name" value="ALDH_LactADH-AldA"/>
    <property type="match status" value="1"/>
</dbReference>
<dbReference type="Gene3D" id="3.40.309.10">
    <property type="entry name" value="Aldehyde Dehydrogenase, Chain A, domain 2"/>
    <property type="match status" value="1"/>
</dbReference>
<dbReference type="GO" id="GO:0042802">
    <property type="term" value="F:identical protein binding"/>
    <property type="evidence" value="ECO:0007669"/>
    <property type="project" value="UniProtKB-ARBA"/>
</dbReference>
<name>A0A418SHI0_9RHOB</name>
<feature type="domain" description="Aldehyde dehydrogenase" evidence="6">
    <location>
        <begin position="31"/>
        <end position="488"/>
    </location>
</feature>
<dbReference type="Pfam" id="PF00171">
    <property type="entry name" value="Aldedh"/>
    <property type="match status" value="1"/>
</dbReference>
<dbReference type="PANTHER" id="PTHR43353:SF5">
    <property type="entry name" value="SUCCINATE-SEMIALDEHYDE DEHYDROGENASE, MITOCHONDRIAL"/>
    <property type="match status" value="1"/>
</dbReference>
<dbReference type="InterPro" id="IPR029510">
    <property type="entry name" value="Ald_DH_CS_GLU"/>
</dbReference>
<dbReference type="GO" id="GO:0009450">
    <property type="term" value="P:gamma-aminobutyric acid catabolic process"/>
    <property type="evidence" value="ECO:0007669"/>
    <property type="project" value="TreeGrafter"/>
</dbReference>
<evidence type="ECO:0000256" key="2">
    <source>
        <dbReference type="ARBA" id="ARBA00009986"/>
    </source>
</evidence>
<dbReference type="NCBIfam" id="NF007497">
    <property type="entry name" value="PRK10090.1"/>
    <property type="match status" value="1"/>
</dbReference>
<dbReference type="PROSITE" id="PS00070">
    <property type="entry name" value="ALDEHYDE_DEHYDR_CYS"/>
    <property type="match status" value="1"/>
</dbReference>
<accession>A0A418SHI0</accession>
<reference evidence="7 8" key="1">
    <citation type="submission" date="2020-08" db="EMBL/GenBank/DDBJ databases">
        <title>Genome sequence of Rhodobacteraceae bacterium Lw-13e.</title>
        <authorList>
            <person name="Poehlein A."/>
            <person name="Wolter L."/>
            <person name="Daniel R."/>
            <person name="Brinkhoff T."/>
        </authorList>
    </citation>
    <scope>NUCLEOTIDE SEQUENCE [LARGE SCALE GENOMIC DNA]</scope>
    <source>
        <strain evidence="7 8">Lw-13e</strain>
    </source>
</reference>
<dbReference type="InterPro" id="IPR016161">
    <property type="entry name" value="Ald_DH/histidinol_DH"/>
</dbReference>
<dbReference type="AlphaFoldDB" id="A0A418SHI0"/>
<feature type="active site" evidence="4">
    <location>
        <position position="264"/>
    </location>
</feature>
<dbReference type="KEGG" id="palw:PSAL_017360"/>
<dbReference type="EMBL" id="CP060436">
    <property type="protein sequence ID" value="QPM90497.1"/>
    <property type="molecule type" value="Genomic_DNA"/>
</dbReference>
<dbReference type="InterPro" id="IPR016160">
    <property type="entry name" value="Ald_DH_CS_CYS"/>
</dbReference>
<dbReference type="GO" id="GO:0008911">
    <property type="term" value="F:lactaldehyde dehydrogenase (NAD+) activity"/>
    <property type="evidence" value="ECO:0007669"/>
    <property type="project" value="UniProtKB-EC"/>
</dbReference>
<dbReference type="InterPro" id="IPR016162">
    <property type="entry name" value="Ald_DH_N"/>
</dbReference>
<evidence type="ECO:0000256" key="3">
    <source>
        <dbReference type="ARBA" id="ARBA00023002"/>
    </source>
</evidence>
<comment type="pathway">
    <text evidence="1">Carbohydrate degradation.</text>
</comment>